<keyword evidence="6" id="KW-1185">Reference proteome</keyword>
<comment type="caution">
    <text evidence="5">The sequence shown here is derived from an EMBL/GenBank/DDBJ whole genome shotgun (WGS) entry which is preliminary data.</text>
</comment>
<protein>
    <submittedName>
        <fullName evidence="5">GlyGly-CTERM sorting domain-containing protein</fullName>
    </submittedName>
</protein>
<dbReference type="PROSITE" id="PS00135">
    <property type="entry name" value="TRYPSIN_SER"/>
    <property type="match status" value="1"/>
</dbReference>
<dbReference type="PROSITE" id="PS50240">
    <property type="entry name" value="TRYPSIN_DOM"/>
    <property type="match status" value="1"/>
</dbReference>
<accession>A0A2T3J483</accession>
<dbReference type="InterPro" id="IPR018114">
    <property type="entry name" value="TRYPSIN_HIS"/>
</dbReference>
<organism evidence="5 6">
    <name type="scientific">Photobacterium lutimaris</name>
    <dbReference type="NCBI Taxonomy" id="388278"/>
    <lineage>
        <taxon>Bacteria</taxon>
        <taxon>Pseudomonadati</taxon>
        <taxon>Pseudomonadota</taxon>
        <taxon>Gammaproteobacteria</taxon>
        <taxon>Vibrionales</taxon>
        <taxon>Vibrionaceae</taxon>
        <taxon>Photobacterium</taxon>
    </lineage>
</organism>
<dbReference type="Gene3D" id="2.40.10.10">
    <property type="entry name" value="Trypsin-like serine proteases"/>
    <property type="match status" value="1"/>
</dbReference>
<dbReference type="GO" id="GO:0004252">
    <property type="term" value="F:serine-type endopeptidase activity"/>
    <property type="evidence" value="ECO:0007669"/>
    <property type="project" value="InterPro"/>
</dbReference>
<dbReference type="PROSITE" id="PS00134">
    <property type="entry name" value="TRYPSIN_HIS"/>
    <property type="match status" value="1"/>
</dbReference>
<feature type="compositionally biased region" description="Gly residues" evidence="3">
    <location>
        <begin position="374"/>
        <end position="387"/>
    </location>
</feature>
<name>A0A2T3J483_9GAMM</name>
<dbReference type="PRINTS" id="PR00722">
    <property type="entry name" value="CHYMOTRYPSIN"/>
</dbReference>
<keyword evidence="2" id="KW-0378">Hydrolase</keyword>
<dbReference type="SMART" id="SM00020">
    <property type="entry name" value="Tryp_SPc"/>
    <property type="match status" value="1"/>
</dbReference>
<proteinExistence type="predicted"/>
<dbReference type="PANTHER" id="PTHR24256">
    <property type="entry name" value="TRYPTASE-RELATED"/>
    <property type="match status" value="1"/>
</dbReference>
<dbReference type="InterPro" id="IPR033116">
    <property type="entry name" value="TRYPSIN_SER"/>
</dbReference>
<dbReference type="InterPro" id="IPR043504">
    <property type="entry name" value="Peptidase_S1_PA_chymotrypsin"/>
</dbReference>
<dbReference type="SUPFAM" id="SSF50494">
    <property type="entry name" value="Trypsin-like serine proteases"/>
    <property type="match status" value="1"/>
</dbReference>
<dbReference type="InterPro" id="IPR051487">
    <property type="entry name" value="Ser/Thr_Proteases_Immune/Dev"/>
</dbReference>
<reference evidence="5 6" key="1">
    <citation type="submission" date="2018-03" db="EMBL/GenBank/DDBJ databases">
        <title>Whole genome sequencing of Histamine producing bacteria.</title>
        <authorList>
            <person name="Butler K."/>
        </authorList>
    </citation>
    <scope>NUCLEOTIDE SEQUENCE [LARGE SCALE GENOMIC DNA]</scope>
    <source>
        <strain evidence="5 6">JCM 13586</strain>
    </source>
</reference>
<sequence>MPRDKNSVQLLIKYSRHDSKATHKDIMKIQLTPIVLAAACTISLSAHARDPQIQARVLNGEDATTLSNSLIAPWQASMLAEADSSDYSAAMSACGAVIISEFWAVTAAHCVVNNDLSPVAFIGNTLIAGTNTIKNTTQNAKNIDPKFKFTIVEKIYHEGYVGKVEPIFKADNDIALLRVNRSFLENGLAKPIKIATPEEQVNINQDFQNTWNTGAYSKANLITSGWGSTEPDYESPNNLRIVKLGGIPITQCNTKYEFDKDESHFICADSNSPDIKKDVCRGDSGGPLVWQNQSYSSDSDLGLRVIGVTSNGPSCEYKQAGHTAAQSNGLYTELSSYYNWIEAKTGLTLSEVKTSTFNVDPFEKVKEDKPDSKGGNGGTNKGGSGGGGSLPISGLFSLAALALLRRKAC</sequence>
<feature type="compositionally biased region" description="Basic and acidic residues" evidence="3">
    <location>
        <begin position="363"/>
        <end position="372"/>
    </location>
</feature>
<dbReference type="OrthoDB" id="9813836at2"/>
<evidence type="ECO:0000256" key="3">
    <source>
        <dbReference type="SAM" id="MobiDB-lite"/>
    </source>
</evidence>
<keyword evidence="2" id="KW-0645">Protease</keyword>
<dbReference type="CDD" id="cd00190">
    <property type="entry name" value="Tryp_SPc"/>
    <property type="match status" value="1"/>
</dbReference>
<dbReference type="EMBL" id="PYMH01000001">
    <property type="protein sequence ID" value="PSU36108.1"/>
    <property type="molecule type" value="Genomic_DNA"/>
</dbReference>
<dbReference type="InterPro" id="IPR001254">
    <property type="entry name" value="Trypsin_dom"/>
</dbReference>
<dbReference type="Proteomes" id="UP000241222">
    <property type="component" value="Unassembled WGS sequence"/>
</dbReference>
<dbReference type="InterPro" id="IPR009003">
    <property type="entry name" value="Peptidase_S1_PA"/>
</dbReference>
<evidence type="ECO:0000313" key="6">
    <source>
        <dbReference type="Proteomes" id="UP000241222"/>
    </source>
</evidence>
<dbReference type="InterPro" id="IPR001314">
    <property type="entry name" value="Peptidase_S1A"/>
</dbReference>
<gene>
    <name evidence="5" type="ORF">C9I99_03640</name>
</gene>
<evidence type="ECO:0000313" key="5">
    <source>
        <dbReference type="EMBL" id="PSU36108.1"/>
    </source>
</evidence>
<keyword evidence="2" id="KW-0720">Serine protease</keyword>
<feature type="domain" description="Peptidase S1" evidence="4">
    <location>
        <begin position="57"/>
        <end position="346"/>
    </location>
</feature>
<dbReference type="GO" id="GO:0006508">
    <property type="term" value="P:proteolysis"/>
    <property type="evidence" value="ECO:0007669"/>
    <property type="project" value="UniProtKB-KW"/>
</dbReference>
<evidence type="ECO:0000256" key="2">
    <source>
        <dbReference type="RuleBase" id="RU363034"/>
    </source>
</evidence>
<dbReference type="AlphaFoldDB" id="A0A2T3J483"/>
<evidence type="ECO:0000259" key="4">
    <source>
        <dbReference type="PROSITE" id="PS50240"/>
    </source>
</evidence>
<dbReference type="Pfam" id="PF00089">
    <property type="entry name" value="Trypsin"/>
    <property type="match status" value="1"/>
</dbReference>
<feature type="region of interest" description="Disordered" evidence="3">
    <location>
        <begin position="363"/>
        <end position="387"/>
    </location>
</feature>
<evidence type="ECO:0000256" key="1">
    <source>
        <dbReference type="ARBA" id="ARBA00023157"/>
    </source>
</evidence>
<keyword evidence="1" id="KW-1015">Disulfide bond</keyword>